<feature type="chain" id="PRO_5045080987" description="OmpA-like domain-containing protein" evidence="2">
    <location>
        <begin position="24"/>
        <end position="141"/>
    </location>
</feature>
<gene>
    <name evidence="4" type="ORF">AA106556_1563</name>
</gene>
<evidence type="ECO:0000256" key="2">
    <source>
        <dbReference type="SAM" id="SignalP"/>
    </source>
</evidence>
<feature type="domain" description="OmpA-like" evidence="3">
    <location>
        <begin position="30"/>
        <end position="141"/>
    </location>
</feature>
<dbReference type="EMBL" id="BAQB01000022">
    <property type="protein sequence ID" value="GBR47751.1"/>
    <property type="molecule type" value="Genomic_DNA"/>
</dbReference>
<dbReference type="SUPFAM" id="SSF103088">
    <property type="entry name" value="OmpA-like"/>
    <property type="match status" value="1"/>
</dbReference>
<feature type="signal peptide" evidence="2">
    <location>
        <begin position="1"/>
        <end position="23"/>
    </location>
</feature>
<dbReference type="Pfam" id="PF00691">
    <property type="entry name" value="OmpA"/>
    <property type="match status" value="1"/>
</dbReference>
<comment type="caution">
    <text evidence="4">The sequence shown here is derived from an EMBL/GenBank/DDBJ whole genome shotgun (WGS) entry which is preliminary data.</text>
</comment>
<evidence type="ECO:0000256" key="1">
    <source>
        <dbReference type="PROSITE-ProRule" id="PRU00473"/>
    </source>
</evidence>
<keyword evidence="2" id="KW-0732">Signal</keyword>
<evidence type="ECO:0000259" key="3">
    <source>
        <dbReference type="PROSITE" id="PS51123"/>
    </source>
</evidence>
<dbReference type="Gene3D" id="3.30.1330.60">
    <property type="entry name" value="OmpA-like domain"/>
    <property type="match status" value="1"/>
</dbReference>
<protein>
    <recommendedName>
        <fullName evidence="3">OmpA-like domain-containing protein</fullName>
    </recommendedName>
</protein>
<reference evidence="4" key="1">
    <citation type="submission" date="2013-04" db="EMBL/GenBank/DDBJ databases">
        <title>The genome sequencing project of 58 acetic acid bacteria.</title>
        <authorList>
            <person name="Okamoto-Kainuma A."/>
            <person name="Ishikawa M."/>
            <person name="Umino S."/>
            <person name="Koizumi Y."/>
            <person name="Shiwa Y."/>
            <person name="Yoshikawa H."/>
            <person name="Matsutani M."/>
            <person name="Matsushita K."/>
        </authorList>
    </citation>
    <scope>NUCLEOTIDE SEQUENCE</scope>
    <source>
        <strain evidence="4">NBRC 106556</strain>
    </source>
</reference>
<keyword evidence="5" id="KW-1185">Reference proteome</keyword>
<dbReference type="PROSITE" id="PS51257">
    <property type="entry name" value="PROKAR_LIPOPROTEIN"/>
    <property type="match status" value="1"/>
</dbReference>
<name>A0ABQ0QK72_9PROT</name>
<dbReference type="InterPro" id="IPR036737">
    <property type="entry name" value="OmpA-like_sf"/>
</dbReference>
<keyword evidence="1" id="KW-0472">Membrane</keyword>
<evidence type="ECO:0000313" key="4">
    <source>
        <dbReference type="EMBL" id="GBR47751.1"/>
    </source>
</evidence>
<proteinExistence type="predicted"/>
<dbReference type="Proteomes" id="UP001062443">
    <property type="component" value="Unassembled WGS sequence"/>
</dbReference>
<dbReference type="PROSITE" id="PS51123">
    <property type="entry name" value="OMPA_2"/>
    <property type="match status" value="1"/>
</dbReference>
<organism evidence="4 5">
    <name type="scientific">Neokomagataea tanensis NBRC 106556</name>
    <dbReference type="NCBI Taxonomy" id="1223519"/>
    <lineage>
        <taxon>Bacteria</taxon>
        <taxon>Pseudomonadati</taxon>
        <taxon>Pseudomonadota</taxon>
        <taxon>Alphaproteobacteria</taxon>
        <taxon>Acetobacterales</taxon>
        <taxon>Acetobacteraceae</taxon>
        <taxon>Neokomagataea</taxon>
    </lineage>
</organism>
<evidence type="ECO:0000313" key="5">
    <source>
        <dbReference type="Proteomes" id="UP001062443"/>
    </source>
</evidence>
<dbReference type="InterPro" id="IPR006665">
    <property type="entry name" value="OmpA-like"/>
</dbReference>
<accession>A0ABQ0QK72</accession>
<sequence>MIMVRTFLSSRRLLARSVLPALALTATLGACSSTDRDSYVVFFDRDDAVMNQTAKEIVAKAAHTAQKEHALSVRVAGSAGLSGDPDTLKQLARDRAKTVAAELTADGVDASKITLTPEPDTDVDASHVAYRRVSITIIPGL</sequence>